<evidence type="ECO:0000313" key="3">
    <source>
        <dbReference type="EMBL" id="MBD3689210.1"/>
    </source>
</evidence>
<proteinExistence type="predicted"/>
<keyword evidence="1" id="KW-0560">Oxidoreductase</keyword>
<protein>
    <submittedName>
        <fullName evidence="3">Aldehyde dehydrogenase family protein</fullName>
    </submittedName>
</protein>
<comment type="caution">
    <text evidence="3">The sequence shown here is derived from an EMBL/GenBank/DDBJ whole genome shotgun (WGS) entry which is preliminary data.</text>
</comment>
<feature type="domain" description="Aldehyde dehydrogenase" evidence="2">
    <location>
        <begin position="44"/>
        <end position="491"/>
    </location>
</feature>
<dbReference type="PANTHER" id="PTHR11699">
    <property type="entry name" value="ALDEHYDE DEHYDROGENASE-RELATED"/>
    <property type="match status" value="1"/>
</dbReference>
<keyword evidence="4" id="KW-1185">Reference proteome</keyword>
<dbReference type="EMBL" id="JACRUO010000001">
    <property type="protein sequence ID" value="MBD3689210.1"/>
    <property type="molecule type" value="Genomic_DNA"/>
</dbReference>
<sequence length="531" mass="58636">MLLTYGRSEQIGATMIPTGVPPEFLARVTSPAQAFSGAPAQAVQIWTGEELCEFPTAAPSDVVRAVEVAHEAQVRWWGLTQIERWRVFRDFATLVKTHREKLIRLLQVFGGQSRFDAFDQFQDTFNSASQYAQFVKRMSMSEFSHGAIPFVSRLRKDSLPLGTVAAFTLSDYMLSYGAVDIAPILAAGNSVIQFVPAQAYPVSMAVLELAEAAGLPHGAWQVLPAHSTDLGRAHIDLFDHVVYIGNTATGVSLQQQCLDATVGTTMYMSVKNHSVVMADANLEVAVRSVAWQAFMNAGYSSVHIEKVHVDRGLYPDFIRKLRSLVERRIVPGATYDHTATMGSAYSQARFDRVRNHTVDALSLGADILCGGNPRPELGPWFHEPTILLDVPEDALAYSEETYGPVLIVEPFDQVDEVTTEIAHSQYCYGMQIFTEDMALANYVACASTASFVSINDGYHMLWGAWNAPVRGSRDTGTGVRHGVAAIRQFTRQCLTMRELAYTGEPNSTQSLNQWERLSLKVVYTSAFLRSL</sequence>
<dbReference type="InterPro" id="IPR016162">
    <property type="entry name" value="Ald_DH_N"/>
</dbReference>
<name>A0A8I0KPS7_9ACTO</name>
<dbReference type="SUPFAM" id="SSF53720">
    <property type="entry name" value="ALDH-like"/>
    <property type="match status" value="1"/>
</dbReference>
<gene>
    <name evidence="3" type="ORF">H8R10_03065</name>
</gene>
<dbReference type="RefSeq" id="WP_191071277.1">
    <property type="nucleotide sequence ID" value="NZ_JACRUO010000001.1"/>
</dbReference>
<dbReference type="AlphaFoldDB" id="A0A8I0KPS7"/>
<dbReference type="Pfam" id="PF00171">
    <property type="entry name" value="Aldedh"/>
    <property type="match status" value="1"/>
</dbReference>
<dbReference type="InterPro" id="IPR016161">
    <property type="entry name" value="Ald_DH/histidinol_DH"/>
</dbReference>
<evidence type="ECO:0000259" key="2">
    <source>
        <dbReference type="Pfam" id="PF00171"/>
    </source>
</evidence>
<organism evidence="3 4">
    <name type="scientific">Nanchangia anserum</name>
    <dbReference type="NCBI Taxonomy" id="2692125"/>
    <lineage>
        <taxon>Bacteria</taxon>
        <taxon>Bacillati</taxon>
        <taxon>Actinomycetota</taxon>
        <taxon>Actinomycetes</taxon>
        <taxon>Actinomycetales</taxon>
        <taxon>Actinomycetaceae</taxon>
        <taxon>Nanchangia</taxon>
    </lineage>
</organism>
<reference evidence="3 4" key="1">
    <citation type="submission" date="2020-08" db="EMBL/GenBank/DDBJ databases">
        <title>Winkia gen. nov., sp. nov., isolated from faeces of the Anser albifrons in China.</title>
        <authorList>
            <person name="Liu Q."/>
        </authorList>
    </citation>
    <scope>NUCLEOTIDE SEQUENCE [LARGE SCALE GENOMIC DNA]</scope>
    <source>
        <strain evidence="3 4">C62</strain>
    </source>
</reference>
<accession>A0A8I0KPS7</accession>
<dbReference type="Gene3D" id="3.40.605.10">
    <property type="entry name" value="Aldehyde Dehydrogenase, Chain A, domain 1"/>
    <property type="match status" value="1"/>
</dbReference>
<dbReference type="InterPro" id="IPR015590">
    <property type="entry name" value="Aldehyde_DH_dom"/>
</dbReference>
<dbReference type="Proteomes" id="UP000627538">
    <property type="component" value="Unassembled WGS sequence"/>
</dbReference>
<evidence type="ECO:0000256" key="1">
    <source>
        <dbReference type="ARBA" id="ARBA00023002"/>
    </source>
</evidence>
<dbReference type="Gene3D" id="3.40.309.10">
    <property type="entry name" value="Aldehyde Dehydrogenase, Chain A, domain 2"/>
    <property type="match status" value="1"/>
</dbReference>
<dbReference type="GO" id="GO:0016620">
    <property type="term" value="F:oxidoreductase activity, acting on the aldehyde or oxo group of donors, NAD or NADP as acceptor"/>
    <property type="evidence" value="ECO:0007669"/>
    <property type="project" value="InterPro"/>
</dbReference>
<dbReference type="InterPro" id="IPR016163">
    <property type="entry name" value="Ald_DH_C"/>
</dbReference>
<evidence type="ECO:0000313" key="4">
    <source>
        <dbReference type="Proteomes" id="UP000627538"/>
    </source>
</evidence>